<gene>
    <name evidence="3" type="primary">LOC115881529</name>
</gene>
<feature type="domain" description="C2" evidence="1">
    <location>
        <begin position="43"/>
        <end position="109"/>
    </location>
</feature>
<dbReference type="PANTHER" id="PTHR10024:SF374">
    <property type="entry name" value="C2 DOMAIN-CONTAINING PROTEIN"/>
    <property type="match status" value="1"/>
</dbReference>
<name>A0A6J2XVY0_SITOR</name>
<keyword evidence="2" id="KW-1185">Reference proteome</keyword>
<dbReference type="InterPro" id="IPR000008">
    <property type="entry name" value="C2_dom"/>
</dbReference>
<dbReference type="FunCoup" id="A0A6J2XVY0">
    <property type="interactions" value="6"/>
</dbReference>
<dbReference type="GeneID" id="115881529"/>
<dbReference type="GO" id="GO:0001786">
    <property type="term" value="F:phosphatidylserine binding"/>
    <property type="evidence" value="ECO:0007669"/>
    <property type="project" value="TreeGrafter"/>
</dbReference>
<dbReference type="GO" id="GO:0017156">
    <property type="term" value="P:calcium-ion regulated exocytosis"/>
    <property type="evidence" value="ECO:0007669"/>
    <property type="project" value="TreeGrafter"/>
</dbReference>
<dbReference type="AlphaFoldDB" id="A0A6J2XVY0"/>
<dbReference type="GO" id="GO:0005509">
    <property type="term" value="F:calcium ion binding"/>
    <property type="evidence" value="ECO:0007669"/>
    <property type="project" value="TreeGrafter"/>
</dbReference>
<dbReference type="Pfam" id="PF00168">
    <property type="entry name" value="C2"/>
    <property type="match status" value="1"/>
</dbReference>
<sequence length="358" mass="41096">MEQRLSSVLTYFNSKLTGQQGETKGSSEPQIGFKVTFVEKLKRIVVKVIGARYLPTDYGTCKAKGYVIKVTIFPSKEKFETKIVKDSWPTINEEFTFNLNVSPKTYDILKGTFVSFTIYAILEETVEEKPQKNTNYLKKFLSDKTEDFIRKNNNRTLRRSSFRNSMKDRRTIGAVTYNLEYKNFTQNLRDDAIGTPDVWRSVKEITSGIQTQPREGKNGCVELTLQYAVSEDGTNDVVEISVTKFRCTLHTMQEHERTKGQLYIKISAFESDEVIQKKKSDKFDPTISLKLEANTATLRANVNNFMLDQVKILIRLLSKNLLGKKTLLGKIEIDKDNPFWKEIVANPSVPITKMVNFE</sequence>
<evidence type="ECO:0000313" key="3">
    <source>
        <dbReference type="RefSeq" id="XP_030754920.1"/>
    </source>
</evidence>
<accession>A0A6J2XVY0</accession>
<dbReference type="Gene3D" id="2.60.40.150">
    <property type="entry name" value="C2 domain"/>
    <property type="match status" value="1"/>
</dbReference>
<dbReference type="GO" id="GO:0000149">
    <property type="term" value="F:SNARE binding"/>
    <property type="evidence" value="ECO:0007669"/>
    <property type="project" value="TreeGrafter"/>
</dbReference>
<evidence type="ECO:0000259" key="1">
    <source>
        <dbReference type="Pfam" id="PF00168"/>
    </source>
</evidence>
<dbReference type="GO" id="GO:0070382">
    <property type="term" value="C:exocytic vesicle"/>
    <property type="evidence" value="ECO:0007669"/>
    <property type="project" value="TreeGrafter"/>
</dbReference>
<evidence type="ECO:0000313" key="2">
    <source>
        <dbReference type="Proteomes" id="UP000504635"/>
    </source>
</evidence>
<dbReference type="GO" id="GO:0030276">
    <property type="term" value="F:clathrin binding"/>
    <property type="evidence" value="ECO:0007669"/>
    <property type="project" value="TreeGrafter"/>
</dbReference>
<reference evidence="3" key="1">
    <citation type="submission" date="2025-08" db="UniProtKB">
        <authorList>
            <consortium name="RefSeq"/>
        </authorList>
    </citation>
    <scope>IDENTIFICATION</scope>
    <source>
        <tissue evidence="3">Gonads</tissue>
    </source>
</reference>
<organism evidence="2 3">
    <name type="scientific">Sitophilus oryzae</name>
    <name type="common">Rice weevil</name>
    <name type="synonym">Curculio oryzae</name>
    <dbReference type="NCBI Taxonomy" id="7048"/>
    <lineage>
        <taxon>Eukaryota</taxon>
        <taxon>Metazoa</taxon>
        <taxon>Ecdysozoa</taxon>
        <taxon>Arthropoda</taxon>
        <taxon>Hexapoda</taxon>
        <taxon>Insecta</taxon>
        <taxon>Pterygota</taxon>
        <taxon>Neoptera</taxon>
        <taxon>Endopterygota</taxon>
        <taxon>Coleoptera</taxon>
        <taxon>Polyphaga</taxon>
        <taxon>Cucujiformia</taxon>
        <taxon>Curculionidae</taxon>
        <taxon>Dryophthorinae</taxon>
        <taxon>Sitophilus</taxon>
    </lineage>
</organism>
<dbReference type="InParanoid" id="A0A6J2XVY0"/>
<dbReference type="GO" id="GO:0005886">
    <property type="term" value="C:plasma membrane"/>
    <property type="evidence" value="ECO:0007669"/>
    <property type="project" value="TreeGrafter"/>
</dbReference>
<dbReference type="RefSeq" id="XP_030754920.1">
    <property type="nucleotide sequence ID" value="XM_030899060.1"/>
</dbReference>
<dbReference type="Proteomes" id="UP000504635">
    <property type="component" value="Unplaced"/>
</dbReference>
<dbReference type="SUPFAM" id="SSF49562">
    <property type="entry name" value="C2 domain (Calcium/lipid-binding domain, CaLB)"/>
    <property type="match status" value="1"/>
</dbReference>
<dbReference type="GO" id="GO:0005544">
    <property type="term" value="F:calcium-dependent phospholipid binding"/>
    <property type="evidence" value="ECO:0007669"/>
    <property type="project" value="TreeGrafter"/>
</dbReference>
<dbReference type="OrthoDB" id="8251120at2759"/>
<dbReference type="InterPro" id="IPR035892">
    <property type="entry name" value="C2_domain_sf"/>
</dbReference>
<proteinExistence type="predicted"/>
<protein>
    <submittedName>
        <fullName evidence="3">Uncharacterized protein LOC115881529</fullName>
    </submittedName>
</protein>
<dbReference type="PANTHER" id="PTHR10024">
    <property type="entry name" value="SYNAPTOTAGMIN"/>
    <property type="match status" value="1"/>
</dbReference>
<dbReference type="KEGG" id="soy:115881529"/>